<evidence type="ECO:0000256" key="11">
    <source>
        <dbReference type="PROSITE-ProRule" id="PRU00042"/>
    </source>
</evidence>
<keyword evidence="3" id="KW-0479">Metal-binding</keyword>
<keyword evidence="8" id="KW-0238">DNA-binding</keyword>
<evidence type="ECO:0000256" key="8">
    <source>
        <dbReference type="ARBA" id="ARBA00023125"/>
    </source>
</evidence>
<evidence type="ECO:0000256" key="10">
    <source>
        <dbReference type="ARBA" id="ARBA00023242"/>
    </source>
</evidence>
<reference evidence="13" key="2">
    <citation type="journal article" date="2014" name="BMC Genomics">
        <title>A genomic perspective to assessing quality of mass-reared SIT flies used in Mediterranean fruit fly (Ceratitis capitata) eradication in California.</title>
        <authorList>
            <person name="Calla B."/>
            <person name="Hall B."/>
            <person name="Hou S."/>
            <person name="Geib S.M."/>
        </authorList>
    </citation>
    <scope>NUCLEOTIDE SEQUENCE</scope>
</reference>
<comment type="similarity">
    <text evidence="2">Belongs to the krueppel C2H2-type zinc-finger protein family.</text>
</comment>
<evidence type="ECO:0000313" key="13">
    <source>
        <dbReference type="EMBL" id="JAC03858.1"/>
    </source>
</evidence>
<accession>W8BX65</accession>
<evidence type="ECO:0000256" key="7">
    <source>
        <dbReference type="ARBA" id="ARBA00023015"/>
    </source>
</evidence>
<dbReference type="SUPFAM" id="SSF57667">
    <property type="entry name" value="beta-beta-alpha zinc fingers"/>
    <property type="match status" value="1"/>
</dbReference>
<proteinExistence type="evidence at transcript level"/>
<dbReference type="InterPro" id="IPR013087">
    <property type="entry name" value="Znf_C2H2_type"/>
</dbReference>
<dbReference type="InterPro" id="IPR036236">
    <property type="entry name" value="Znf_C2H2_sf"/>
</dbReference>
<keyword evidence="7" id="KW-0805">Transcription regulation</keyword>
<reference evidence="13" key="1">
    <citation type="submission" date="2013-07" db="EMBL/GenBank/DDBJ databases">
        <authorList>
            <person name="Geib S."/>
        </authorList>
    </citation>
    <scope>NUCLEOTIDE SEQUENCE</scope>
</reference>
<dbReference type="FunFam" id="3.30.160.60:FF:001156">
    <property type="entry name" value="Zinc finger protein 407"/>
    <property type="match status" value="1"/>
</dbReference>
<gene>
    <name evidence="13" type="primary">SCRT1</name>
</gene>
<dbReference type="Pfam" id="PF00096">
    <property type="entry name" value="zf-C2H2"/>
    <property type="match status" value="3"/>
</dbReference>
<name>W8BX65_CERCA</name>
<evidence type="ECO:0000256" key="3">
    <source>
        <dbReference type="ARBA" id="ARBA00022723"/>
    </source>
</evidence>
<dbReference type="PROSITE" id="PS50157">
    <property type="entry name" value="ZINC_FINGER_C2H2_2"/>
    <property type="match status" value="3"/>
</dbReference>
<dbReference type="PROSITE" id="PS00028">
    <property type="entry name" value="ZINC_FINGER_C2H2_1"/>
    <property type="match status" value="2"/>
</dbReference>
<sequence>MVRSIFSQRYNYAKIRVNEALDDVFRRIPIFPKIAKLPKLKRTYYIATPKPMVEKKNKMKLKHKKLLPSADWYDSDFIPMTTRYELEMILDTTLMERHSGHNSKGTFSHVYWKAAEADEMPASITADSTLVNADASTSNNDKEAMIKRQLLNSKSPSIAPQPLAAAVPNATDSPTKPTTTLMSHNYNTTKKEQAESPTKKYAYEAPRSLAATRESHDFEFAVPELNKRRRNKHLEKSYECEQCHKKFDRPWVLHGHMRLHTGEKPFVCPVESCQKRFADRSNLRAHQRTKGHHNWSYQCPQCTKAFSQENYLSRHSLEACRKFLASHRNG</sequence>
<evidence type="ECO:0000256" key="2">
    <source>
        <dbReference type="ARBA" id="ARBA00006991"/>
    </source>
</evidence>
<dbReference type="PANTHER" id="PTHR23235">
    <property type="entry name" value="KRUEPPEL-LIKE TRANSCRIPTION FACTOR"/>
    <property type="match status" value="1"/>
</dbReference>
<dbReference type="GO" id="GO:0000981">
    <property type="term" value="F:DNA-binding transcription factor activity, RNA polymerase II-specific"/>
    <property type="evidence" value="ECO:0007669"/>
    <property type="project" value="TreeGrafter"/>
</dbReference>
<evidence type="ECO:0000256" key="9">
    <source>
        <dbReference type="ARBA" id="ARBA00023163"/>
    </source>
</evidence>
<keyword evidence="10" id="KW-0539">Nucleus</keyword>
<dbReference type="GO" id="GO:0008270">
    <property type="term" value="F:zinc ion binding"/>
    <property type="evidence" value="ECO:0007669"/>
    <property type="project" value="UniProtKB-KW"/>
</dbReference>
<feature type="domain" description="C2H2-type" evidence="12">
    <location>
        <begin position="297"/>
        <end position="330"/>
    </location>
</feature>
<evidence type="ECO:0000256" key="4">
    <source>
        <dbReference type="ARBA" id="ARBA00022737"/>
    </source>
</evidence>
<keyword evidence="5 11" id="KW-0863">Zinc-finger</keyword>
<keyword evidence="6" id="KW-0862">Zinc</keyword>
<dbReference type="GO" id="GO:0005634">
    <property type="term" value="C:nucleus"/>
    <property type="evidence" value="ECO:0007669"/>
    <property type="project" value="UniProtKB-SubCell"/>
</dbReference>
<dbReference type="AlphaFoldDB" id="W8BX65"/>
<dbReference type="KEGG" id="ccat:101459316"/>
<organism evidence="13">
    <name type="scientific">Ceratitis capitata</name>
    <name type="common">Mediterranean fruit fly</name>
    <name type="synonym">Tephritis capitata</name>
    <dbReference type="NCBI Taxonomy" id="7213"/>
    <lineage>
        <taxon>Eukaryota</taxon>
        <taxon>Metazoa</taxon>
        <taxon>Ecdysozoa</taxon>
        <taxon>Arthropoda</taxon>
        <taxon>Hexapoda</taxon>
        <taxon>Insecta</taxon>
        <taxon>Pterygota</taxon>
        <taxon>Neoptera</taxon>
        <taxon>Endopterygota</taxon>
        <taxon>Diptera</taxon>
        <taxon>Brachycera</taxon>
        <taxon>Muscomorpha</taxon>
        <taxon>Tephritoidea</taxon>
        <taxon>Tephritidae</taxon>
        <taxon>Ceratitis</taxon>
        <taxon>Ceratitis</taxon>
    </lineage>
</organism>
<dbReference type="EMBL" id="GAMC01002698">
    <property type="protein sequence ID" value="JAC03858.1"/>
    <property type="molecule type" value="mRNA"/>
</dbReference>
<dbReference type="FunFam" id="3.30.160.60:FF:000446">
    <property type="entry name" value="Zinc finger protein"/>
    <property type="match status" value="1"/>
</dbReference>
<dbReference type="PANTHER" id="PTHR23235:SF120">
    <property type="entry name" value="KRUPPEL-LIKE FACTOR 15"/>
    <property type="match status" value="1"/>
</dbReference>
<dbReference type="OrthoDB" id="6910977at2759"/>
<dbReference type="GO" id="GO:0000978">
    <property type="term" value="F:RNA polymerase II cis-regulatory region sequence-specific DNA binding"/>
    <property type="evidence" value="ECO:0007669"/>
    <property type="project" value="TreeGrafter"/>
</dbReference>
<evidence type="ECO:0000259" key="12">
    <source>
        <dbReference type="PROSITE" id="PS50157"/>
    </source>
</evidence>
<dbReference type="SMART" id="SM00355">
    <property type="entry name" value="ZnF_C2H2"/>
    <property type="match status" value="3"/>
</dbReference>
<evidence type="ECO:0000256" key="1">
    <source>
        <dbReference type="ARBA" id="ARBA00004123"/>
    </source>
</evidence>
<comment type="subcellular location">
    <subcellularLocation>
        <location evidence="1">Nucleus</location>
    </subcellularLocation>
</comment>
<dbReference type="Gene3D" id="3.30.160.60">
    <property type="entry name" value="Classic Zinc Finger"/>
    <property type="match status" value="3"/>
</dbReference>
<feature type="domain" description="C2H2-type" evidence="12">
    <location>
        <begin position="266"/>
        <end position="292"/>
    </location>
</feature>
<evidence type="ECO:0000256" key="5">
    <source>
        <dbReference type="ARBA" id="ARBA00022771"/>
    </source>
</evidence>
<keyword evidence="9" id="KW-0804">Transcription</keyword>
<keyword evidence="4" id="KW-0677">Repeat</keyword>
<feature type="domain" description="C2H2-type" evidence="12">
    <location>
        <begin position="238"/>
        <end position="265"/>
    </location>
</feature>
<evidence type="ECO:0000256" key="6">
    <source>
        <dbReference type="ARBA" id="ARBA00022833"/>
    </source>
</evidence>
<protein>
    <submittedName>
        <fullName evidence="13">Transcriptional repressor scratch 1</fullName>
    </submittedName>
</protein>